<reference evidence="2" key="2">
    <citation type="submission" date="2006-01" db="EMBL/GenBank/DDBJ databases">
        <authorList>
            <person name="Genoscope"/>
        </authorList>
    </citation>
    <scope>NUCLEOTIDE SEQUENCE</scope>
</reference>
<gene>
    <name evidence="2" type="ORF">kuste2764</name>
</gene>
<feature type="transmembrane region" description="Helical" evidence="1">
    <location>
        <begin position="6"/>
        <end position="25"/>
    </location>
</feature>
<reference evidence="2" key="1">
    <citation type="journal article" date="2006" name="Nature">
        <title>Deciphering the evolution and metabolism of an anammox bacterium from a community genome.</title>
        <authorList>
            <person name="Strous M."/>
            <person name="Pelletier E."/>
            <person name="Mangenot S."/>
            <person name="Rattei T."/>
            <person name="Lehner A."/>
            <person name="Taylor M.W."/>
            <person name="Horn M."/>
            <person name="Daims H."/>
            <person name="Bartol-Mavel D."/>
            <person name="Wincker P."/>
            <person name="Barbe V."/>
            <person name="Fonknechten N."/>
            <person name="Vallenet D."/>
            <person name="Segurens B."/>
            <person name="Schenowitz-Truong C."/>
            <person name="Medigue C."/>
            <person name="Collingro A."/>
            <person name="Snel B."/>
            <person name="Dutilh B.E."/>
            <person name="OpDenCamp H.J.M."/>
            <person name="vanDerDrift C."/>
            <person name="Cirpus I."/>
            <person name="vanDePas-Schoonen K.T."/>
            <person name="Harhangi H.R."/>
            <person name="vanNiftrik L."/>
            <person name="Schmid M."/>
            <person name="Keltjens J."/>
            <person name="vanDeVossenberg J."/>
            <person name="Kartal B."/>
            <person name="Meier H."/>
            <person name="Frishman D."/>
            <person name="Huynen M.A."/>
            <person name="Mewes H."/>
            <person name="Weissenbach J."/>
            <person name="Jetten M.S.M."/>
            <person name="Wagner M."/>
            <person name="LePaslier D."/>
        </authorList>
    </citation>
    <scope>NUCLEOTIDE SEQUENCE</scope>
</reference>
<evidence type="ECO:0000313" key="2">
    <source>
        <dbReference type="EMBL" id="CAJ73515.1"/>
    </source>
</evidence>
<accession>Q1Q0J3</accession>
<name>Q1Q0J3_KUEST</name>
<evidence type="ECO:0000256" key="1">
    <source>
        <dbReference type="SAM" id="Phobius"/>
    </source>
</evidence>
<sequence length="68" mass="7987">MKGTDSLYNGYVRNVLLIVLSLLKIHYFRSQRRKKHPFNLPFGTPNERGLFRIYPLVEMKTTGETFIA</sequence>
<organism evidence="2">
    <name type="scientific">Kuenenia stuttgartiensis</name>
    <dbReference type="NCBI Taxonomy" id="174633"/>
    <lineage>
        <taxon>Bacteria</taxon>
        <taxon>Pseudomonadati</taxon>
        <taxon>Planctomycetota</taxon>
        <taxon>Candidatus Brocadiia</taxon>
        <taxon>Candidatus Brocadiales</taxon>
        <taxon>Candidatus Brocadiaceae</taxon>
        <taxon>Candidatus Kuenenia</taxon>
    </lineage>
</organism>
<keyword evidence="1" id="KW-0812">Transmembrane</keyword>
<proteinExistence type="predicted"/>
<protein>
    <submittedName>
        <fullName evidence="2">Uncharacterized protein</fullName>
    </submittedName>
</protein>
<dbReference type="AlphaFoldDB" id="Q1Q0J3"/>
<dbReference type="EMBL" id="CT573071">
    <property type="protein sequence ID" value="CAJ73515.1"/>
    <property type="molecule type" value="Genomic_DNA"/>
</dbReference>
<keyword evidence="1" id="KW-0472">Membrane</keyword>
<keyword evidence="1" id="KW-1133">Transmembrane helix</keyword>